<dbReference type="EMBL" id="JANJYI010000007">
    <property type="protein sequence ID" value="KAK2642306.1"/>
    <property type="molecule type" value="Genomic_DNA"/>
</dbReference>
<dbReference type="Proteomes" id="UP001280121">
    <property type="component" value="Unassembled WGS sequence"/>
</dbReference>
<sequence length="147" mass="16606">MEVNSPRKCSFQSNSRQIPVSAPEGAHADTRNPPKTTKKRKVIKKCLSSKCHGMQTRNSKVSKARTDQAVEIGPGRDTPSNLTYQNSDLNSKEVWNLEDKVAKVLEKGLTLSLNFNGKKEELLDIIAKRDEVNDNRFWDLGRRLVLN</sequence>
<proteinExistence type="predicted"/>
<keyword evidence="3" id="KW-1185">Reference proteome</keyword>
<dbReference type="AlphaFoldDB" id="A0AAD9TUR9"/>
<evidence type="ECO:0000313" key="2">
    <source>
        <dbReference type="EMBL" id="KAK2642306.1"/>
    </source>
</evidence>
<comment type="caution">
    <text evidence="2">The sequence shown here is derived from an EMBL/GenBank/DDBJ whole genome shotgun (WGS) entry which is preliminary data.</text>
</comment>
<reference evidence="2" key="1">
    <citation type="journal article" date="2023" name="Plant J.">
        <title>Genome sequences and population genomics provide insights into the demographic history, inbreeding, and mutation load of two 'living fossil' tree species of Dipteronia.</title>
        <authorList>
            <person name="Feng Y."/>
            <person name="Comes H.P."/>
            <person name="Chen J."/>
            <person name="Zhu S."/>
            <person name="Lu R."/>
            <person name="Zhang X."/>
            <person name="Li P."/>
            <person name="Qiu J."/>
            <person name="Olsen K.M."/>
            <person name="Qiu Y."/>
        </authorList>
    </citation>
    <scope>NUCLEOTIDE SEQUENCE</scope>
    <source>
        <strain evidence="2">KIB01</strain>
    </source>
</reference>
<protein>
    <submittedName>
        <fullName evidence="2">Uncharacterized protein</fullName>
    </submittedName>
</protein>
<evidence type="ECO:0000313" key="3">
    <source>
        <dbReference type="Proteomes" id="UP001280121"/>
    </source>
</evidence>
<evidence type="ECO:0000256" key="1">
    <source>
        <dbReference type="SAM" id="MobiDB-lite"/>
    </source>
</evidence>
<name>A0AAD9TUR9_9ROSI</name>
<accession>A0AAD9TUR9</accession>
<gene>
    <name evidence="2" type="ORF">Ddye_024069</name>
</gene>
<feature type="region of interest" description="Disordered" evidence="1">
    <location>
        <begin position="1"/>
        <end position="85"/>
    </location>
</feature>
<organism evidence="2 3">
    <name type="scientific">Dipteronia dyeriana</name>
    <dbReference type="NCBI Taxonomy" id="168575"/>
    <lineage>
        <taxon>Eukaryota</taxon>
        <taxon>Viridiplantae</taxon>
        <taxon>Streptophyta</taxon>
        <taxon>Embryophyta</taxon>
        <taxon>Tracheophyta</taxon>
        <taxon>Spermatophyta</taxon>
        <taxon>Magnoliopsida</taxon>
        <taxon>eudicotyledons</taxon>
        <taxon>Gunneridae</taxon>
        <taxon>Pentapetalae</taxon>
        <taxon>rosids</taxon>
        <taxon>malvids</taxon>
        <taxon>Sapindales</taxon>
        <taxon>Sapindaceae</taxon>
        <taxon>Hippocastanoideae</taxon>
        <taxon>Acereae</taxon>
        <taxon>Dipteronia</taxon>
    </lineage>
</organism>